<reference evidence="8 9" key="1">
    <citation type="submission" date="2019-03" db="EMBL/GenBank/DDBJ databases">
        <title>Genomic Encyclopedia of Type Strains, Phase IV (KMG-IV): sequencing the most valuable type-strain genomes for metagenomic binning, comparative biology and taxonomic classification.</title>
        <authorList>
            <person name="Goeker M."/>
        </authorList>
    </citation>
    <scope>NUCLEOTIDE SEQUENCE [LARGE SCALE GENOMIC DNA]</scope>
    <source>
        <strain evidence="8 9">DSM 4868</strain>
    </source>
</reference>
<evidence type="ECO:0000256" key="1">
    <source>
        <dbReference type="ARBA" id="ARBA00004141"/>
    </source>
</evidence>
<dbReference type="PANTHER" id="PTHR22911:SF6">
    <property type="entry name" value="SOLUTE CARRIER FAMILY 35 MEMBER G1"/>
    <property type="match status" value="1"/>
</dbReference>
<feature type="transmembrane region" description="Helical" evidence="6">
    <location>
        <begin position="162"/>
        <end position="180"/>
    </location>
</feature>
<evidence type="ECO:0000313" key="8">
    <source>
        <dbReference type="EMBL" id="TCO74058.1"/>
    </source>
</evidence>
<dbReference type="GO" id="GO:0016020">
    <property type="term" value="C:membrane"/>
    <property type="evidence" value="ECO:0007669"/>
    <property type="project" value="UniProtKB-SubCell"/>
</dbReference>
<dbReference type="SUPFAM" id="SSF103481">
    <property type="entry name" value="Multidrug resistance efflux transporter EmrE"/>
    <property type="match status" value="2"/>
</dbReference>
<feature type="transmembrane region" description="Helical" evidence="6">
    <location>
        <begin position="258"/>
        <end position="277"/>
    </location>
</feature>
<feature type="transmembrane region" description="Helical" evidence="6">
    <location>
        <begin position="138"/>
        <end position="156"/>
    </location>
</feature>
<comment type="caution">
    <text evidence="8">The sequence shown here is derived from an EMBL/GenBank/DDBJ whole genome shotgun (WGS) entry which is preliminary data.</text>
</comment>
<feature type="transmembrane region" description="Helical" evidence="6">
    <location>
        <begin position="226"/>
        <end position="246"/>
    </location>
</feature>
<sequence>MTRQKDRSARPDRPGTAGIPGGMAAMAVAMLLLPVGDAFAKLLTGAMPPLEVALWRLASQVLWLLPVAVLLRGRFRGRMLSPVVALSGLLMATTLFGLITAFAVMPIATAIAIFFVEPLLLTLLAGPLLGEVPGPKRLIAVGVGLVGALIVIRPSFAAFGPAALFPLLAALAYALNMILLRRASATRSALTIQMGASIYAALAMAVLVGGLVAAGRLEMAIPALPGWEWAAILGAGATATAAFVLIAEAFRRAEASSLAPLQYLEIVGATAVGYLVFGEFPDRVTWLGVAIILGSGLYVYRRERQQDRDVGRRVGP</sequence>
<keyword evidence="5 6" id="KW-0472">Membrane</keyword>
<evidence type="ECO:0000256" key="3">
    <source>
        <dbReference type="ARBA" id="ARBA00022692"/>
    </source>
</evidence>
<gene>
    <name evidence="8" type="ORF">EV655_101215</name>
</gene>
<comment type="subcellular location">
    <subcellularLocation>
        <location evidence="1">Membrane</location>
        <topology evidence="1">Multi-pass membrane protein</topology>
    </subcellularLocation>
</comment>
<organism evidence="8 9">
    <name type="scientific">Rhodovulum euryhalinum</name>
    <dbReference type="NCBI Taxonomy" id="35805"/>
    <lineage>
        <taxon>Bacteria</taxon>
        <taxon>Pseudomonadati</taxon>
        <taxon>Pseudomonadota</taxon>
        <taxon>Alphaproteobacteria</taxon>
        <taxon>Rhodobacterales</taxon>
        <taxon>Paracoccaceae</taxon>
        <taxon>Rhodovulum</taxon>
    </lineage>
</organism>
<dbReference type="InterPro" id="IPR000620">
    <property type="entry name" value="EamA_dom"/>
</dbReference>
<keyword evidence="3 6" id="KW-0812">Transmembrane</keyword>
<evidence type="ECO:0000256" key="2">
    <source>
        <dbReference type="ARBA" id="ARBA00009853"/>
    </source>
</evidence>
<feature type="transmembrane region" description="Helical" evidence="6">
    <location>
        <begin position="83"/>
        <end position="104"/>
    </location>
</feature>
<dbReference type="Proteomes" id="UP000295142">
    <property type="component" value="Unassembled WGS sequence"/>
</dbReference>
<accession>A0A4R2KV35</accession>
<dbReference type="InterPro" id="IPR037185">
    <property type="entry name" value="EmrE-like"/>
</dbReference>
<feature type="transmembrane region" description="Helical" evidence="6">
    <location>
        <begin position="110"/>
        <end position="129"/>
    </location>
</feature>
<feature type="transmembrane region" description="Helical" evidence="6">
    <location>
        <begin position="52"/>
        <end position="71"/>
    </location>
</feature>
<dbReference type="EMBL" id="SLWW01000001">
    <property type="protein sequence ID" value="TCO74058.1"/>
    <property type="molecule type" value="Genomic_DNA"/>
</dbReference>
<comment type="similarity">
    <text evidence="2">Belongs to the drug/metabolite transporter (DMT) superfamily. 10 TMS drug/metabolite exporter (DME) (TC 2.A.7.3) family.</text>
</comment>
<feature type="domain" description="EamA" evidence="7">
    <location>
        <begin position="22"/>
        <end position="152"/>
    </location>
</feature>
<evidence type="ECO:0000256" key="5">
    <source>
        <dbReference type="ARBA" id="ARBA00023136"/>
    </source>
</evidence>
<dbReference type="RefSeq" id="WP_243644942.1">
    <property type="nucleotide sequence ID" value="NZ_SLWW01000001.1"/>
</dbReference>
<evidence type="ECO:0000313" key="9">
    <source>
        <dbReference type="Proteomes" id="UP000295142"/>
    </source>
</evidence>
<feature type="transmembrane region" description="Helical" evidence="6">
    <location>
        <begin position="21"/>
        <end position="40"/>
    </location>
</feature>
<feature type="transmembrane region" description="Helical" evidence="6">
    <location>
        <begin position="283"/>
        <end position="300"/>
    </location>
</feature>
<feature type="domain" description="EamA" evidence="7">
    <location>
        <begin position="162"/>
        <end position="295"/>
    </location>
</feature>
<dbReference type="Gene3D" id="1.10.3730.20">
    <property type="match status" value="1"/>
</dbReference>
<dbReference type="PANTHER" id="PTHR22911">
    <property type="entry name" value="ACYL-MALONYL CONDENSING ENZYME-RELATED"/>
    <property type="match status" value="1"/>
</dbReference>
<protein>
    <submittedName>
        <fullName evidence="8">Threonine/homoserine efflux transporter RhtA</fullName>
    </submittedName>
</protein>
<dbReference type="AlphaFoldDB" id="A0A4R2KV35"/>
<evidence type="ECO:0000256" key="4">
    <source>
        <dbReference type="ARBA" id="ARBA00022989"/>
    </source>
</evidence>
<name>A0A4R2KV35_9RHOB</name>
<dbReference type="Pfam" id="PF00892">
    <property type="entry name" value="EamA"/>
    <property type="match status" value="2"/>
</dbReference>
<proteinExistence type="inferred from homology"/>
<evidence type="ECO:0000256" key="6">
    <source>
        <dbReference type="SAM" id="Phobius"/>
    </source>
</evidence>
<keyword evidence="4 6" id="KW-1133">Transmembrane helix</keyword>
<feature type="transmembrane region" description="Helical" evidence="6">
    <location>
        <begin position="192"/>
        <end position="214"/>
    </location>
</feature>
<keyword evidence="9" id="KW-1185">Reference proteome</keyword>
<evidence type="ECO:0000259" key="7">
    <source>
        <dbReference type="Pfam" id="PF00892"/>
    </source>
</evidence>